<feature type="transmembrane region" description="Helical" evidence="7">
    <location>
        <begin position="216"/>
        <end position="234"/>
    </location>
</feature>
<keyword evidence="6 7" id="KW-0472">Membrane</keyword>
<evidence type="ECO:0000259" key="9">
    <source>
        <dbReference type="Pfam" id="PF09335"/>
    </source>
</evidence>
<evidence type="ECO:0000256" key="7">
    <source>
        <dbReference type="RuleBase" id="RU367016"/>
    </source>
</evidence>
<evidence type="ECO:0000256" key="5">
    <source>
        <dbReference type="ARBA" id="ARBA00022989"/>
    </source>
</evidence>
<feature type="transmembrane region" description="Helical" evidence="7">
    <location>
        <begin position="94"/>
        <end position="116"/>
    </location>
</feature>
<dbReference type="Proteomes" id="UP000291101">
    <property type="component" value="Unassembled WGS sequence"/>
</dbReference>
<feature type="transmembrane region" description="Helical" evidence="7">
    <location>
        <begin position="49"/>
        <end position="82"/>
    </location>
</feature>
<feature type="region of interest" description="Disordered" evidence="8">
    <location>
        <begin position="242"/>
        <end position="263"/>
    </location>
</feature>
<keyword evidence="11" id="KW-1185">Reference proteome</keyword>
<gene>
    <name evidence="10" type="ORF">EUA94_14340</name>
</gene>
<dbReference type="AlphaFoldDB" id="A0A4Q2ST27"/>
<sequence length="263" mass="28973">MGSGDAPWAALARVTRVSLPDLSGLVTPLLLGIDWMDPNYLLDRFGAELFWISLLIVFVECGLFFPILPGDTLLFALGLFIVTGQLDLFDGPPFAELLVVMAALTTAAFVGNVVGYEIGRKLGPPLYERDGRIIKRKYFDQTTAFFDRHGNKALVIGRFVPFVRTYITVVAGVTRMDRARFFLWSLVGAVLWVISICLLGYFLGDAFPTLGESIDKLVIVIVAFSLIPIVVEWVRHRRTGSPGAEIGPHDGGPDRDITGRDLD</sequence>
<dbReference type="InterPro" id="IPR032816">
    <property type="entry name" value="VTT_dom"/>
</dbReference>
<keyword evidence="3 7" id="KW-1003">Cell membrane</keyword>
<dbReference type="PANTHER" id="PTHR30353">
    <property type="entry name" value="INNER MEMBRANE PROTEIN DEDA-RELATED"/>
    <property type="match status" value="1"/>
</dbReference>
<proteinExistence type="inferred from homology"/>
<evidence type="ECO:0000256" key="8">
    <source>
        <dbReference type="SAM" id="MobiDB-lite"/>
    </source>
</evidence>
<feature type="domain" description="VTT" evidence="9">
    <location>
        <begin position="68"/>
        <end position="201"/>
    </location>
</feature>
<organism evidence="10 11">
    <name type="scientific">Nocardioides zhouii</name>
    <dbReference type="NCBI Taxonomy" id="1168729"/>
    <lineage>
        <taxon>Bacteria</taxon>
        <taxon>Bacillati</taxon>
        <taxon>Actinomycetota</taxon>
        <taxon>Actinomycetes</taxon>
        <taxon>Propionibacteriales</taxon>
        <taxon>Nocardioidaceae</taxon>
        <taxon>Nocardioides</taxon>
    </lineage>
</organism>
<dbReference type="OrthoDB" id="9813426at2"/>
<comment type="subcellular location">
    <subcellularLocation>
        <location evidence="1 7">Cell membrane</location>
        <topology evidence="1 7">Multi-pass membrane protein</topology>
    </subcellularLocation>
</comment>
<evidence type="ECO:0000256" key="1">
    <source>
        <dbReference type="ARBA" id="ARBA00004651"/>
    </source>
</evidence>
<accession>A0A4Q2ST27</accession>
<keyword evidence="4 7" id="KW-0812">Transmembrane</keyword>
<dbReference type="Pfam" id="PF09335">
    <property type="entry name" value="VTT_dom"/>
    <property type="match status" value="1"/>
</dbReference>
<reference evidence="10 11" key="1">
    <citation type="submission" date="2019-01" db="EMBL/GenBank/DDBJ databases">
        <title>Novel species of Nocardioides.</title>
        <authorList>
            <person name="Liu Q."/>
            <person name="X Y.-H."/>
        </authorList>
    </citation>
    <scope>NUCLEOTIDE SEQUENCE [LARGE SCALE GENOMIC DNA]</scope>
    <source>
        <strain evidence="10 11">HLT2-9</strain>
    </source>
</reference>
<evidence type="ECO:0000256" key="4">
    <source>
        <dbReference type="ARBA" id="ARBA00022692"/>
    </source>
</evidence>
<dbReference type="PANTHER" id="PTHR30353:SF0">
    <property type="entry name" value="TRANSMEMBRANE PROTEIN"/>
    <property type="match status" value="1"/>
</dbReference>
<evidence type="ECO:0000313" key="11">
    <source>
        <dbReference type="Proteomes" id="UP000291101"/>
    </source>
</evidence>
<evidence type="ECO:0000256" key="6">
    <source>
        <dbReference type="ARBA" id="ARBA00023136"/>
    </source>
</evidence>
<keyword evidence="5 7" id="KW-1133">Transmembrane helix</keyword>
<name>A0A4Q2ST27_9ACTN</name>
<comment type="caution">
    <text evidence="10">The sequence shown here is derived from an EMBL/GenBank/DDBJ whole genome shotgun (WGS) entry which is preliminary data.</text>
</comment>
<dbReference type="EMBL" id="SDWV01000014">
    <property type="protein sequence ID" value="RYC07510.1"/>
    <property type="molecule type" value="Genomic_DNA"/>
</dbReference>
<dbReference type="GO" id="GO:0005886">
    <property type="term" value="C:plasma membrane"/>
    <property type="evidence" value="ECO:0007669"/>
    <property type="project" value="UniProtKB-SubCell"/>
</dbReference>
<dbReference type="InterPro" id="IPR032818">
    <property type="entry name" value="DedA-like"/>
</dbReference>
<evidence type="ECO:0000256" key="2">
    <source>
        <dbReference type="ARBA" id="ARBA00010792"/>
    </source>
</evidence>
<evidence type="ECO:0000256" key="3">
    <source>
        <dbReference type="ARBA" id="ARBA00022475"/>
    </source>
</evidence>
<feature type="transmembrane region" description="Helical" evidence="7">
    <location>
        <begin position="181"/>
        <end position="204"/>
    </location>
</feature>
<protein>
    <submittedName>
        <fullName evidence="10">DedA family protein</fullName>
    </submittedName>
</protein>
<feature type="compositionally biased region" description="Basic and acidic residues" evidence="8">
    <location>
        <begin position="247"/>
        <end position="263"/>
    </location>
</feature>
<comment type="similarity">
    <text evidence="2 7">Belongs to the DedA family.</text>
</comment>
<evidence type="ECO:0000313" key="10">
    <source>
        <dbReference type="EMBL" id="RYC07510.1"/>
    </source>
</evidence>